<dbReference type="Gene3D" id="2.60.200.40">
    <property type="match status" value="1"/>
</dbReference>
<dbReference type="AlphaFoldDB" id="A0A482XMY5"/>
<protein>
    <recommendedName>
        <fullName evidence="1">DAGKc domain-containing protein</fullName>
    </recommendedName>
</protein>
<dbReference type="SMART" id="SM00046">
    <property type="entry name" value="DAGKc"/>
    <property type="match status" value="1"/>
</dbReference>
<dbReference type="PANTHER" id="PTHR12358">
    <property type="entry name" value="SPHINGOSINE KINASE"/>
    <property type="match status" value="1"/>
</dbReference>
<dbReference type="InterPro" id="IPR050187">
    <property type="entry name" value="Lipid_Phosphate_FormReg"/>
</dbReference>
<dbReference type="OrthoDB" id="530923at2759"/>
<dbReference type="SUPFAM" id="SSF111331">
    <property type="entry name" value="NAD kinase/diacylglycerol kinase-like"/>
    <property type="match status" value="1"/>
</dbReference>
<dbReference type="FunCoup" id="A0A482XMY5">
    <property type="interactions" value="634"/>
</dbReference>
<dbReference type="PROSITE" id="PS50146">
    <property type="entry name" value="DAGK"/>
    <property type="match status" value="1"/>
</dbReference>
<dbReference type="EMBL" id="QKKF02004574">
    <property type="protein sequence ID" value="RZF47286.1"/>
    <property type="molecule type" value="Genomic_DNA"/>
</dbReference>
<dbReference type="InParanoid" id="A0A482XMY5"/>
<dbReference type="InterPro" id="IPR001206">
    <property type="entry name" value="Diacylglycerol_kinase_cat_dom"/>
</dbReference>
<accession>A0A482XMY5</accession>
<dbReference type="InterPro" id="IPR045363">
    <property type="entry name" value="CERK_C"/>
</dbReference>
<gene>
    <name evidence="2" type="ORF">LSTR_LSTR009777</name>
</gene>
<name>A0A482XMY5_LAOST</name>
<organism evidence="2 3">
    <name type="scientific">Laodelphax striatellus</name>
    <name type="common">Small brown planthopper</name>
    <name type="synonym">Delphax striatella</name>
    <dbReference type="NCBI Taxonomy" id="195883"/>
    <lineage>
        <taxon>Eukaryota</taxon>
        <taxon>Metazoa</taxon>
        <taxon>Ecdysozoa</taxon>
        <taxon>Arthropoda</taxon>
        <taxon>Hexapoda</taxon>
        <taxon>Insecta</taxon>
        <taxon>Pterygota</taxon>
        <taxon>Neoptera</taxon>
        <taxon>Paraneoptera</taxon>
        <taxon>Hemiptera</taxon>
        <taxon>Auchenorrhyncha</taxon>
        <taxon>Fulgoroidea</taxon>
        <taxon>Delphacidae</taxon>
        <taxon>Criomorphinae</taxon>
        <taxon>Laodelphax</taxon>
    </lineage>
</organism>
<dbReference type="PANTHER" id="PTHR12358:SF111">
    <property type="entry name" value="CERAMIDE KINASE, ISOFORM A"/>
    <property type="match status" value="1"/>
</dbReference>
<reference evidence="2 3" key="1">
    <citation type="journal article" date="2017" name="Gigascience">
        <title>Genome sequence of the small brown planthopper, Laodelphax striatellus.</title>
        <authorList>
            <person name="Zhu J."/>
            <person name="Jiang F."/>
            <person name="Wang X."/>
            <person name="Yang P."/>
            <person name="Bao Y."/>
            <person name="Zhao W."/>
            <person name="Wang W."/>
            <person name="Lu H."/>
            <person name="Wang Q."/>
            <person name="Cui N."/>
            <person name="Li J."/>
            <person name="Chen X."/>
            <person name="Luo L."/>
            <person name="Yu J."/>
            <person name="Kang L."/>
            <person name="Cui F."/>
        </authorList>
    </citation>
    <scope>NUCLEOTIDE SEQUENCE [LARGE SCALE GENOMIC DNA]</scope>
    <source>
        <strain evidence="2">Lst14</strain>
    </source>
</reference>
<feature type="domain" description="DAGKc" evidence="1">
    <location>
        <begin position="140"/>
        <end position="290"/>
    </location>
</feature>
<dbReference type="GO" id="GO:0016020">
    <property type="term" value="C:membrane"/>
    <property type="evidence" value="ECO:0007669"/>
    <property type="project" value="GOC"/>
</dbReference>
<dbReference type="Proteomes" id="UP000291343">
    <property type="component" value="Unassembled WGS sequence"/>
</dbReference>
<dbReference type="STRING" id="195883.A0A482XMY5"/>
<dbReference type="Pfam" id="PF25382">
    <property type="entry name" value="PH_CERK"/>
    <property type="match status" value="1"/>
</dbReference>
<dbReference type="InterPro" id="IPR057465">
    <property type="entry name" value="CERK_PH"/>
</dbReference>
<dbReference type="GO" id="GO:0006672">
    <property type="term" value="P:ceramide metabolic process"/>
    <property type="evidence" value="ECO:0007669"/>
    <property type="project" value="TreeGrafter"/>
</dbReference>
<dbReference type="GO" id="GO:0001729">
    <property type="term" value="F:ceramide kinase activity"/>
    <property type="evidence" value="ECO:0007669"/>
    <property type="project" value="TreeGrafter"/>
</dbReference>
<dbReference type="SMR" id="A0A482XMY5"/>
<proteinExistence type="predicted"/>
<evidence type="ECO:0000313" key="2">
    <source>
        <dbReference type="EMBL" id="RZF47286.1"/>
    </source>
</evidence>
<dbReference type="Pfam" id="PF19280">
    <property type="entry name" value="CERK_C"/>
    <property type="match status" value="1"/>
</dbReference>
<evidence type="ECO:0000259" key="1">
    <source>
        <dbReference type="PROSITE" id="PS50146"/>
    </source>
</evidence>
<dbReference type="Gene3D" id="3.40.50.10330">
    <property type="entry name" value="Probable inorganic polyphosphate/atp-NAD kinase, domain 1"/>
    <property type="match status" value="1"/>
</dbReference>
<sequence>MAQAVNEDLLDSVLLTTFKINGRRYKVLLNHGTLIWETEKSPVTRYSLHLNDVIGVDYDHSRDYSCCSNTQNRNTIEEIGTEDSIEEFTSHSHSSFLIHYTFKEKNNKWVYCKLSLAHKEPRMVDKWLTVIKTFMKGFTQRPKNLLIFVNPFGGKKRGLKIYEKKVKPLLDLAGVKVDLRITQRANHAKETLLSENLEGFDGIVCVGGDGTFSEIMNGLIIRTTLDHGLDPSDLNCEYPRPKTRVGVIPGGSTDTIAYCIHGTTDITTAVLHIIIGQSTGLDVSSVHNQSKLLCFYASVMSYGYLGDIIRDSDNFRWMGPKRYNYSGFKSFIANHGYEGEIVFSVNESSAPLDSKCLKDCRRCQSQRDLSELDSQPSPETNELKRIRGKFLMVSGANLSCACPRSPNGISPHCHLGDGCLDLVLVHHTSLWNNLRLLLTLSNRMKSIYDLPFVEVHRTTHFTFQALPIPARRSSDFSVWNCDGEVVADTCLFIRTHCQLIEVFFRGVESCLEDEESGCFCL</sequence>
<dbReference type="InterPro" id="IPR016064">
    <property type="entry name" value="NAD/diacylglycerol_kinase_sf"/>
</dbReference>
<comment type="caution">
    <text evidence="2">The sequence shown here is derived from an EMBL/GenBank/DDBJ whole genome shotgun (WGS) entry which is preliminary data.</text>
</comment>
<dbReference type="InterPro" id="IPR017438">
    <property type="entry name" value="ATP-NAD_kinase_N"/>
</dbReference>
<evidence type="ECO:0000313" key="3">
    <source>
        <dbReference type="Proteomes" id="UP000291343"/>
    </source>
</evidence>
<keyword evidence="3" id="KW-1185">Reference proteome</keyword>
<dbReference type="Pfam" id="PF00781">
    <property type="entry name" value="DAGK_cat"/>
    <property type="match status" value="1"/>
</dbReference>